<reference evidence="1 2" key="1">
    <citation type="submission" date="2014-07" db="EMBL/GenBank/DDBJ databases">
        <authorList>
            <person name="Wibberg Daniel"/>
        </authorList>
    </citation>
    <scope>NUCLEOTIDE SEQUENCE [LARGE SCALE GENOMIC DNA]</scope>
</reference>
<dbReference type="Proteomes" id="UP000040576">
    <property type="component" value="Unassembled WGS sequence"/>
</dbReference>
<protein>
    <submittedName>
        <fullName evidence="1">Uncharacterized protein</fullName>
    </submittedName>
</protein>
<evidence type="ECO:0000313" key="1">
    <source>
        <dbReference type="EMBL" id="CEE02898.1"/>
    </source>
</evidence>
<dbReference type="AlphaFoldDB" id="A0A090J2P3"/>
<sequence length="38" mass="4678">MVDLEKRLTPQKGKQKSERWKMNRVALTEENFMWILIE</sequence>
<dbReference type="EMBL" id="CCRF01000092">
    <property type="protein sequence ID" value="CEE02898.1"/>
    <property type="molecule type" value="Genomic_DNA"/>
</dbReference>
<evidence type="ECO:0000313" key="2">
    <source>
        <dbReference type="Proteomes" id="UP000040576"/>
    </source>
</evidence>
<accession>A0A090J2P3</accession>
<organism evidence="1 2">
    <name type="scientific">Caldibacillus thermoamylovorans</name>
    <dbReference type="NCBI Taxonomy" id="35841"/>
    <lineage>
        <taxon>Bacteria</taxon>
        <taxon>Bacillati</taxon>
        <taxon>Bacillota</taxon>
        <taxon>Bacilli</taxon>
        <taxon>Bacillales</taxon>
        <taxon>Bacillaceae</taxon>
        <taxon>Caldibacillus</taxon>
    </lineage>
</organism>
<proteinExistence type="predicted"/>
<name>A0A090J2P3_9BACI</name>
<gene>
    <name evidence="1" type="ORF">BT1A1_3112</name>
</gene>
<keyword evidence="2" id="KW-1185">Reference proteome</keyword>